<accession>A0A5N6SFR5</accession>
<name>A0A5N6SFR5_ASPPS</name>
<keyword evidence="3" id="KW-1185">Reference proteome</keyword>
<feature type="compositionally biased region" description="Basic and acidic residues" evidence="1">
    <location>
        <begin position="182"/>
        <end position="198"/>
    </location>
</feature>
<dbReference type="EMBL" id="ML743616">
    <property type="protein sequence ID" value="KAE8133455.1"/>
    <property type="molecule type" value="Genomic_DNA"/>
</dbReference>
<dbReference type="GeneID" id="43642029"/>
<feature type="region of interest" description="Disordered" evidence="1">
    <location>
        <begin position="182"/>
        <end position="206"/>
    </location>
</feature>
<gene>
    <name evidence="2" type="ORF">BDV38DRAFT_274293</name>
</gene>
<dbReference type="AlphaFoldDB" id="A0A5N6SFR5"/>
<reference evidence="2 3" key="1">
    <citation type="submission" date="2019-04" db="EMBL/GenBank/DDBJ databases">
        <title>Friends and foes A comparative genomics study of 23 Aspergillus species from section Flavi.</title>
        <authorList>
            <consortium name="DOE Joint Genome Institute"/>
            <person name="Kjaerbolling I."/>
            <person name="Vesth T."/>
            <person name="Frisvad J.C."/>
            <person name="Nybo J.L."/>
            <person name="Theobald S."/>
            <person name="Kildgaard S."/>
            <person name="Isbrandt T."/>
            <person name="Kuo A."/>
            <person name="Sato A."/>
            <person name="Lyhne E.K."/>
            <person name="Kogle M.E."/>
            <person name="Wiebenga A."/>
            <person name="Kun R.S."/>
            <person name="Lubbers R.J."/>
            <person name="Makela M.R."/>
            <person name="Barry K."/>
            <person name="Chovatia M."/>
            <person name="Clum A."/>
            <person name="Daum C."/>
            <person name="Haridas S."/>
            <person name="He G."/>
            <person name="LaButti K."/>
            <person name="Lipzen A."/>
            <person name="Mondo S."/>
            <person name="Riley R."/>
            <person name="Salamov A."/>
            <person name="Simmons B.A."/>
            <person name="Magnuson J.K."/>
            <person name="Henrissat B."/>
            <person name="Mortensen U.H."/>
            <person name="Larsen T.O."/>
            <person name="Devries R.P."/>
            <person name="Grigoriev I.V."/>
            <person name="Machida M."/>
            <person name="Baker S.E."/>
            <person name="Andersen M.R."/>
        </authorList>
    </citation>
    <scope>NUCLEOTIDE SEQUENCE [LARGE SCALE GENOMIC DNA]</scope>
    <source>
        <strain evidence="2 3">CBS 117625</strain>
    </source>
</reference>
<evidence type="ECO:0000313" key="3">
    <source>
        <dbReference type="Proteomes" id="UP000325672"/>
    </source>
</evidence>
<evidence type="ECO:0000313" key="2">
    <source>
        <dbReference type="EMBL" id="KAE8133455.1"/>
    </source>
</evidence>
<sequence>MGLFGLFSKSTTTESSARKWTRAGHAKLSDVRHRQYGGLPSDMGHDASIGTGSNPACAEQSREIHSNPLFQNNPQAQHEQGPFLKDFLCNIGANNTKITSLDSRANSPHLVKGSGRFVTLLRSRKPRRPKSQFSAPGFHGKYAAGNFDCCDHMCTVGDNTGGHRSANGQRLLQDHRKQIGPFEDRKASDRTTHSHKSEYTSVTVSHHPSKRTLTPIALFHKENMRQNLFDEFVEPCRRASSCYPLLEPSATTTSSAIQASSYYGDMNPEIAYMAGMLAKSGNPFNQEPFCDPENLSLISSSRTVSRGSTWSFHIDRHTAAVAFNELAAQIHLDPLELDKYDPGKGLSPVFQALSTPEVFCNAGDMKMAARIYDYFAKQVLSAENVHDRIEVTVRRGEMPVELIKILGHGASPKLSSQVLSVGWAFKALLAGLPGGILGSARLYRILVSICYGRIAESNGCNGGYGGGLSPPGHAKMQAIGLAVLALTTPMQLNLICAFFGLCAMLLYETERASEVGKLGGDVGRSGLTLELLSLERLGYVLGPLLTPDGDNGGQDTFRAIEREIENQRVMTMLISSWCSINRQLRIWQNQGSAARRGSFFRLFSWEQSLADAECHIGG</sequence>
<dbReference type="Proteomes" id="UP000325672">
    <property type="component" value="Unassembled WGS sequence"/>
</dbReference>
<dbReference type="OrthoDB" id="9994905at2759"/>
<organism evidence="2 3">
    <name type="scientific">Aspergillus pseudotamarii</name>
    <dbReference type="NCBI Taxonomy" id="132259"/>
    <lineage>
        <taxon>Eukaryota</taxon>
        <taxon>Fungi</taxon>
        <taxon>Dikarya</taxon>
        <taxon>Ascomycota</taxon>
        <taxon>Pezizomycotina</taxon>
        <taxon>Eurotiomycetes</taxon>
        <taxon>Eurotiomycetidae</taxon>
        <taxon>Eurotiales</taxon>
        <taxon>Aspergillaceae</taxon>
        <taxon>Aspergillus</taxon>
        <taxon>Aspergillus subgen. Circumdati</taxon>
    </lineage>
</organism>
<evidence type="ECO:0000256" key="1">
    <source>
        <dbReference type="SAM" id="MobiDB-lite"/>
    </source>
</evidence>
<proteinExistence type="predicted"/>
<dbReference type="RefSeq" id="XP_031909518.1">
    <property type="nucleotide sequence ID" value="XM_032057819.1"/>
</dbReference>
<protein>
    <submittedName>
        <fullName evidence="2">Uncharacterized protein</fullName>
    </submittedName>
</protein>